<dbReference type="PANTHER" id="PTHR43133">
    <property type="entry name" value="RNA POLYMERASE ECF-TYPE SIGMA FACTO"/>
    <property type="match status" value="1"/>
</dbReference>
<gene>
    <name evidence="7" type="ORF">DFO77_12062</name>
</gene>
<reference evidence="7 8" key="1">
    <citation type="submission" date="2018-07" db="EMBL/GenBank/DDBJ databases">
        <title>Freshwater and sediment microbial communities from various areas in North America, analyzing microbe dynamics in response to fracking.</title>
        <authorList>
            <person name="Lamendella R."/>
        </authorList>
    </citation>
    <scope>NUCLEOTIDE SEQUENCE [LARGE SCALE GENOMIC DNA]</scope>
    <source>
        <strain evidence="7 8">160A</strain>
    </source>
</reference>
<dbReference type="Proteomes" id="UP000252733">
    <property type="component" value="Unassembled WGS sequence"/>
</dbReference>
<proteinExistence type="inferred from homology"/>
<dbReference type="InterPro" id="IPR013324">
    <property type="entry name" value="RNA_pol_sigma_r3/r4-like"/>
</dbReference>
<dbReference type="AlphaFoldDB" id="A0A2T0XP38"/>
<dbReference type="InterPro" id="IPR014284">
    <property type="entry name" value="RNA_pol_sigma-70_dom"/>
</dbReference>
<dbReference type="Pfam" id="PF08281">
    <property type="entry name" value="Sigma70_r4_2"/>
    <property type="match status" value="1"/>
</dbReference>
<sequence>MSGANDIYEIVVACQKGERSAQKALYELFAPKMLGVCMRYASNRETAEDFLQDGFIRVFDNIEKFRFKGSFEGWMRRVIVNMIIESFRKRKIETELTDNFPDGDGEVPGEGIEDQVPSLGELLGLIQQLPERYRMVFNLYVLEERTHEQIAEELGISVGTSKSNLSRARKWLQERLRNAKKMEAAKI</sequence>
<evidence type="ECO:0000256" key="4">
    <source>
        <dbReference type="ARBA" id="ARBA00023163"/>
    </source>
</evidence>
<keyword evidence="3" id="KW-0731">Sigma factor</keyword>
<dbReference type="OrthoDB" id="1056775at2"/>
<accession>A0A2T0XP38</accession>
<organism evidence="7 8">
    <name type="scientific">Marinilabilia salmonicolor</name>
    <dbReference type="NCBI Taxonomy" id="989"/>
    <lineage>
        <taxon>Bacteria</taxon>
        <taxon>Pseudomonadati</taxon>
        <taxon>Bacteroidota</taxon>
        <taxon>Bacteroidia</taxon>
        <taxon>Marinilabiliales</taxon>
        <taxon>Marinilabiliaceae</taxon>
        <taxon>Marinilabilia</taxon>
    </lineage>
</organism>
<dbReference type="SUPFAM" id="SSF88659">
    <property type="entry name" value="Sigma3 and sigma4 domains of RNA polymerase sigma factors"/>
    <property type="match status" value="1"/>
</dbReference>
<evidence type="ECO:0000313" key="7">
    <source>
        <dbReference type="EMBL" id="RCW30844.1"/>
    </source>
</evidence>
<dbReference type="Gene3D" id="1.10.10.10">
    <property type="entry name" value="Winged helix-like DNA-binding domain superfamily/Winged helix DNA-binding domain"/>
    <property type="match status" value="1"/>
</dbReference>
<evidence type="ECO:0000256" key="1">
    <source>
        <dbReference type="ARBA" id="ARBA00010641"/>
    </source>
</evidence>
<evidence type="ECO:0000256" key="3">
    <source>
        <dbReference type="ARBA" id="ARBA00023082"/>
    </source>
</evidence>
<dbReference type="PANTHER" id="PTHR43133:SF46">
    <property type="entry name" value="RNA POLYMERASE SIGMA-70 FACTOR ECF SUBFAMILY"/>
    <property type="match status" value="1"/>
</dbReference>
<feature type="domain" description="RNA polymerase sigma-70 region 2" evidence="5">
    <location>
        <begin position="25"/>
        <end position="91"/>
    </location>
</feature>
<keyword evidence="8" id="KW-1185">Reference proteome</keyword>
<dbReference type="Pfam" id="PF04542">
    <property type="entry name" value="Sigma70_r2"/>
    <property type="match status" value="1"/>
</dbReference>
<comment type="similarity">
    <text evidence="1">Belongs to the sigma-70 factor family. ECF subfamily.</text>
</comment>
<evidence type="ECO:0000259" key="6">
    <source>
        <dbReference type="Pfam" id="PF08281"/>
    </source>
</evidence>
<dbReference type="GO" id="GO:0003677">
    <property type="term" value="F:DNA binding"/>
    <property type="evidence" value="ECO:0007669"/>
    <property type="project" value="InterPro"/>
</dbReference>
<dbReference type="GO" id="GO:0016987">
    <property type="term" value="F:sigma factor activity"/>
    <property type="evidence" value="ECO:0007669"/>
    <property type="project" value="UniProtKB-KW"/>
</dbReference>
<dbReference type="SUPFAM" id="SSF88946">
    <property type="entry name" value="Sigma2 domain of RNA polymerase sigma factors"/>
    <property type="match status" value="1"/>
</dbReference>
<evidence type="ECO:0000259" key="5">
    <source>
        <dbReference type="Pfam" id="PF04542"/>
    </source>
</evidence>
<keyword evidence="4" id="KW-0804">Transcription</keyword>
<dbReference type="STRING" id="1168289.GCA_000259075_02686"/>
<dbReference type="InterPro" id="IPR039425">
    <property type="entry name" value="RNA_pol_sigma-70-like"/>
</dbReference>
<feature type="domain" description="RNA polymerase sigma factor 70 region 4 type 2" evidence="6">
    <location>
        <begin position="120"/>
        <end position="172"/>
    </location>
</feature>
<dbReference type="InterPro" id="IPR013249">
    <property type="entry name" value="RNA_pol_sigma70_r4_t2"/>
</dbReference>
<evidence type="ECO:0000313" key="8">
    <source>
        <dbReference type="Proteomes" id="UP000252733"/>
    </source>
</evidence>
<dbReference type="InterPro" id="IPR013325">
    <property type="entry name" value="RNA_pol_sigma_r2"/>
</dbReference>
<dbReference type="InterPro" id="IPR007627">
    <property type="entry name" value="RNA_pol_sigma70_r2"/>
</dbReference>
<dbReference type="GO" id="GO:0006352">
    <property type="term" value="P:DNA-templated transcription initiation"/>
    <property type="evidence" value="ECO:0007669"/>
    <property type="project" value="InterPro"/>
</dbReference>
<dbReference type="EMBL" id="QPIZ01000020">
    <property type="protein sequence ID" value="RCW30844.1"/>
    <property type="molecule type" value="Genomic_DNA"/>
</dbReference>
<protein>
    <submittedName>
        <fullName evidence="7">RNA polymerase sigma-70 factor (ECF subfamily)</fullName>
    </submittedName>
</protein>
<name>A0A2T0XP38_9BACT</name>
<dbReference type="NCBIfam" id="TIGR02937">
    <property type="entry name" value="sigma70-ECF"/>
    <property type="match status" value="1"/>
</dbReference>
<dbReference type="CDD" id="cd06171">
    <property type="entry name" value="Sigma70_r4"/>
    <property type="match status" value="1"/>
</dbReference>
<evidence type="ECO:0000256" key="2">
    <source>
        <dbReference type="ARBA" id="ARBA00023015"/>
    </source>
</evidence>
<dbReference type="RefSeq" id="WP_106152615.1">
    <property type="nucleotide sequence ID" value="NZ_PVTS01000005.1"/>
</dbReference>
<comment type="caution">
    <text evidence="7">The sequence shown here is derived from an EMBL/GenBank/DDBJ whole genome shotgun (WGS) entry which is preliminary data.</text>
</comment>
<dbReference type="InterPro" id="IPR036388">
    <property type="entry name" value="WH-like_DNA-bd_sf"/>
</dbReference>
<dbReference type="Gene3D" id="1.10.1740.10">
    <property type="match status" value="1"/>
</dbReference>
<keyword evidence="2" id="KW-0805">Transcription regulation</keyword>